<protein>
    <submittedName>
        <fullName evidence="2">Uncharacterized protein</fullName>
    </submittedName>
</protein>
<sequence>MKIKALTTLLLLILCTNCLYSQSLPTKKEQYDFLKWYLVKNSVQALSDTLKHFNYHVDLKDFFEINSYDKQLKISQQDSLYIIKQLNYTGKVLLDKEQFSDIDWKAGDVANLPVTYISLPVFSEDRTIAFINRAFHCGALCGHGGIEIYKKTDGKWKRYDIKFWTNWMN</sequence>
<keyword evidence="1" id="KW-0732">Signal</keyword>
<proteinExistence type="predicted"/>
<name>A0ABY7TBE8_9SPHI</name>
<evidence type="ECO:0000256" key="1">
    <source>
        <dbReference type="SAM" id="SignalP"/>
    </source>
</evidence>
<dbReference type="Proteomes" id="UP001216139">
    <property type="component" value="Chromosome"/>
</dbReference>
<dbReference type="RefSeq" id="WP_273631312.1">
    <property type="nucleotide sequence ID" value="NZ_CP117167.1"/>
</dbReference>
<evidence type="ECO:0000313" key="3">
    <source>
        <dbReference type="Proteomes" id="UP001216139"/>
    </source>
</evidence>
<organism evidence="2 3">
    <name type="scientific">Mucilaginibacter jinjuensis</name>
    <dbReference type="NCBI Taxonomy" id="1176721"/>
    <lineage>
        <taxon>Bacteria</taxon>
        <taxon>Pseudomonadati</taxon>
        <taxon>Bacteroidota</taxon>
        <taxon>Sphingobacteriia</taxon>
        <taxon>Sphingobacteriales</taxon>
        <taxon>Sphingobacteriaceae</taxon>
        <taxon>Mucilaginibacter</taxon>
    </lineage>
</organism>
<reference evidence="2 3" key="1">
    <citation type="submission" date="2023-02" db="EMBL/GenBank/DDBJ databases">
        <title>Genome sequence of Mucilaginibacter jinjuensis strain KACC 16571.</title>
        <authorList>
            <person name="Kim S."/>
            <person name="Heo J."/>
            <person name="Kwon S.-W."/>
        </authorList>
    </citation>
    <scope>NUCLEOTIDE SEQUENCE [LARGE SCALE GENOMIC DNA]</scope>
    <source>
        <strain evidence="2 3">KACC 16571</strain>
    </source>
</reference>
<accession>A0ABY7TBE8</accession>
<keyword evidence="3" id="KW-1185">Reference proteome</keyword>
<gene>
    <name evidence="2" type="ORF">PQO05_03735</name>
</gene>
<feature type="chain" id="PRO_5045072174" evidence="1">
    <location>
        <begin position="22"/>
        <end position="169"/>
    </location>
</feature>
<dbReference type="EMBL" id="CP117167">
    <property type="protein sequence ID" value="WCT13043.1"/>
    <property type="molecule type" value="Genomic_DNA"/>
</dbReference>
<feature type="signal peptide" evidence="1">
    <location>
        <begin position="1"/>
        <end position="21"/>
    </location>
</feature>
<evidence type="ECO:0000313" key="2">
    <source>
        <dbReference type="EMBL" id="WCT13043.1"/>
    </source>
</evidence>